<keyword evidence="6" id="KW-0598">Phosphotransferase system</keyword>
<protein>
    <recommendedName>
        <fullName evidence="8">PTS EIIA type-4 domain-containing protein</fullName>
    </recommendedName>
</protein>
<dbReference type="CDD" id="cd00006">
    <property type="entry name" value="PTS_IIA_man"/>
    <property type="match status" value="1"/>
</dbReference>
<evidence type="ECO:0000256" key="6">
    <source>
        <dbReference type="ARBA" id="ARBA00022683"/>
    </source>
</evidence>
<keyword evidence="3" id="KW-0963">Cytoplasm</keyword>
<dbReference type="GO" id="GO:0005737">
    <property type="term" value="C:cytoplasm"/>
    <property type="evidence" value="ECO:0007669"/>
    <property type="project" value="UniProtKB-SubCell"/>
</dbReference>
<evidence type="ECO:0000256" key="2">
    <source>
        <dbReference type="ARBA" id="ARBA00022448"/>
    </source>
</evidence>
<evidence type="ECO:0000256" key="3">
    <source>
        <dbReference type="ARBA" id="ARBA00022490"/>
    </source>
</evidence>
<dbReference type="PANTHER" id="PTHR33799">
    <property type="entry name" value="PTS PERMEASE-RELATED-RELATED"/>
    <property type="match status" value="1"/>
</dbReference>
<dbReference type="Pfam" id="PF03610">
    <property type="entry name" value="EIIA-man"/>
    <property type="match status" value="1"/>
</dbReference>
<dbReference type="PROSITE" id="PS51096">
    <property type="entry name" value="PTS_EIIA_TYPE_4"/>
    <property type="match status" value="1"/>
</dbReference>
<evidence type="ECO:0000256" key="5">
    <source>
        <dbReference type="ARBA" id="ARBA00022679"/>
    </source>
</evidence>
<dbReference type="InterPro" id="IPR033887">
    <property type="entry name" value="PTS_IIA_man"/>
</dbReference>
<dbReference type="InterPro" id="IPR036662">
    <property type="entry name" value="PTS_EIIA_man-typ_sf"/>
</dbReference>
<dbReference type="PANTHER" id="PTHR33799:SF1">
    <property type="entry name" value="PTS SYSTEM MANNOSE-SPECIFIC EIIAB COMPONENT-RELATED"/>
    <property type="match status" value="1"/>
</dbReference>
<keyword evidence="5" id="KW-0808">Transferase</keyword>
<dbReference type="SUPFAM" id="SSF53062">
    <property type="entry name" value="PTS system fructose IIA component-like"/>
    <property type="match status" value="1"/>
</dbReference>
<comment type="caution">
    <text evidence="9">The sequence shown here is derived from an EMBL/GenBank/DDBJ whole genome shotgun (WGS) entry which is preliminary data.</text>
</comment>
<dbReference type="Proteomes" id="UP000183085">
    <property type="component" value="Unassembled WGS sequence"/>
</dbReference>
<dbReference type="GO" id="GO:0016301">
    <property type="term" value="F:kinase activity"/>
    <property type="evidence" value="ECO:0007669"/>
    <property type="project" value="UniProtKB-KW"/>
</dbReference>
<dbReference type="EMBL" id="MNYI01000186">
    <property type="protein sequence ID" value="OIP38138.1"/>
    <property type="molecule type" value="Genomic_DNA"/>
</dbReference>
<dbReference type="InterPro" id="IPR051471">
    <property type="entry name" value="Bacterial_PTS_sugar_comp"/>
</dbReference>
<keyword evidence="4" id="KW-0762">Sugar transport</keyword>
<dbReference type="GO" id="GO:0009401">
    <property type="term" value="P:phosphoenolpyruvate-dependent sugar phosphotransferase system"/>
    <property type="evidence" value="ECO:0007669"/>
    <property type="project" value="UniProtKB-KW"/>
</dbReference>
<evidence type="ECO:0000313" key="10">
    <source>
        <dbReference type="Proteomes" id="UP000183085"/>
    </source>
</evidence>
<dbReference type="STRING" id="1817895.AUJ95_07120"/>
<evidence type="ECO:0000256" key="7">
    <source>
        <dbReference type="ARBA" id="ARBA00022777"/>
    </source>
</evidence>
<organism evidence="9 10">
    <name type="scientific">Candidatus Desantisbacteria bacterium CG2_30_40_21</name>
    <dbReference type="NCBI Taxonomy" id="1817895"/>
    <lineage>
        <taxon>Bacteria</taxon>
        <taxon>Candidatus Desantisiibacteriota</taxon>
    </lineage>
</organism>
<feature type="domain" description="PTS EIIA type-4" evidence="8">
    <location>
        <begin position="1"/>
        <end position="123"/>
    </location>
</feature>
<evidence type="ECO:0000256" key="4">
    <source>
        <dbReference type="ARBA" id="ARBA00022597"/>
    </source>
</evidence>
<dbReference type="Gene3D" id="3.40.50.510">
    <property type="entry name" value="Phosphotransferase system, mannose-type IIA component"/>
    <property type="match status" value="1"/>
</dbReference>
<keyword evidence="7" id="KW-0418">Kinase</keyword>
<dbReference type="InterPro" id="IPR004701">
    <property type="entry name" value="PTS_EIIA_man-typ"/>
</dbReference>
<dbReference type="GO" id="GO:0016020">
    <property type="term" value="C:membrane"/>
    <property type="evidence" value="ECO:0007669"/>
    <property type="project" value="InterPro"/>
</dbReference>
<name>A0A1J5E0J5_9BACT</name>
<evidence type="ECO:0000256" key="1">
    <source>
        <dbReference type="ARBA" id="ARBA00004496"/>
    </source>
</evidence>
<sequence>MIGIIVVTHGNMCVELIKTAEMVIGECQNIVAIPFLCHESCEERTLKIEQIISQVNQGDGVVIFTDLMGGNCCNISGMFLKDEKIAILTGVNLPMIINLVNHRNEGSFDDIVANVQKAGIKSIVNLREKIEQ</sequence>
<proteinExistence type="predicted"/>
<dbReference type="AlphaFoldDB" id="A0A1J5E0J5"/>
<keyword evidence="2" id="KW-0813">Transport</keyword>
<comment type="subcellular location">
    <subcellularLocation>
        <location evidence="1">Cytoplasm</location>
    </subcellularLocation>
</comment>
<evidence type="ECO:0000313" key="9">
    <source>
        <dbReference type="EMBL" id="OIP38138.1"/>
    </source>
</evidence>
<accession>A0A1J5E0J5</accession>
<reference evidence="9 10" key="1">
    <citation type="journal article" date="2016" name="Environ. Microbiol.">
        <title>Genomic resolution of a cold subsurface aquifer community provides metabolic insights for novel microbes adapted to high CO concentrations.</title>
        <authorList>
            <person name="Probst A.J."/>
            <person name="Castelle C.J."/>
            <person name="Singh A."/>
            <person name="Brown C.T."/>
            <person name="Anantharaman K."/>
            <person name="Sharon I."/>
            <person name="Hug L.A."/>
            <person name="Burstein D."/>
            <person name="Emerson J.B."/>
            <person name="Thomas B.C."/>
            <person name="Banfield J.F."/>
        </authorList>
    </citation>
    <scope>NUCLEOTIDE SEQUENCE [LARGE SCALE GENOMIC DNA]</scope>
    <source>
        <strain evidence="9">CG2_30_40_21</strain>
    </source>
</reference>
<evidence type="ECO:0000259" key="8">
    <source>
        <dbReference type="PROSITE" id="PS51096"/>
    </source>
</evidence>
<gene>
    <name evidence="9" type="ORF">AUJ95_07120</name>
</gene>